<dbReference type="EMBL" id="FNNG01000011">
    <property type="protein sequence ID" value="SDX44856.1"/>
    <property type="molecule type" value="Genomic_DNA"/>
</dbReference>
<dbReference type="InterPro" id="IPR035920">
    <property type="entry name" value="YhbY-like_sf"/>
</dbReference>
<organism evidence="4 5">
    <name type="scientific">Tepidimicrobium xylanilyticum</name>
    <dbReference type="NCBI Taxonomy" id="1123352"/>
    <lineage>
        <taxon>Bacteria</taxon>
        <taxon>Bacillati</taxon>
        <taxon>Bacillota</taxon>
        <taxon>Tissierellia</taxon>
        <taxon>Tissierellales</taxon>
        <taxon>Tepidimicrobiaceae</taxon>
        <taxon>Tepidimicrobium</taxon>
    </lineage>
</organism>
<dbReference type="Gene3D" id="3.30.110.60">
    <property type="entry name" value="YhbY-like"/>
    <property type="match status" value="1"/>
</dbReference>
<evidence type="ECO:0000256" key="1">
    <source>
        <dbReference type="ARBA" id="ARBA00022884"/>
    </source>
</evidence>
<dbReference type="OrthoDB" id="9797519at2"/>
<dbReference type="RefSeq" id="WP_093753839.1">
    <property type="nucleotide sequence ID" value="NZ_BSYN01000006.1"/>
</dbReference>
<keyword evidence="1 2" id="KW-0694">RNA-binding</keyword>
<accession>A0A1H3BSV1</accession>
<dbReference type="SUPFAM" id="SSF75471">
    <property type="entry name" value="YhbY-like"/>
    <property type="match status" value="1"/>
</dbReference>
<protein>
    <submittedName>
        <fullName evidence="4">RNA-binding protein</fullName>
    </submittedName>
</protein>
<evidence type="ECO:0000313" key="4">
    <source>
        <dbReference type="EMBL" id="SDX44856.1"/>
    </source>
</evidence>
<reference evidence="4 5" key="1">
    <citation type="submission" date="2016-10" db="EMBL/GenBank/DDBJ databases">
        <authorList>
            <person name="de Groot N.N."/>
        </authorList>
    </citation>
    <scope>NUCLEOTIDE SEQUENCE [LARGE SCALE GENOMIC DNA]</scope>
    <source>
        <strain evidence="4 5">DSM 23310</strain>
    </source>
</reference>
<evidence type="ECO:0000256" key="2">
    <source>
        <dbReference type="PROSITE-ProRule" id="PRU00626"/>
    </source>
</evidence>
<dbReference type="SMART" id="SM01103">
    <property type="entry name" value="CRS1_YhbY"/>
    <property type="match status" value="1"/>
</dbReference>
<evidence type="ECO:0000313" key="5">
    <source>
        <dbReference type="Proteomes" id="UP000198828"/>
    </source>
</evidence>
<dbReference type="InterPro" id="IPR051925">
    <property type="entry name" value="RNA-binding_domain"/>
</dbReference>
<sequence length="97" mass="11093">MLTGKQRSYLKALANTMDPIFQVGKNGITENFVKQVDEALEARELIKIKILNNSHLDPTEVANELMEKTNAEFVQSIGNKFVLYRESKENKKIQLPK</sequence>
<dbReference type="NCBIfam" id="TIGR00253">
    <property type="entry name" value="RNA_bind_YhbY"/>
    <property type="match status" value="1"/>
</dbReference>
<name>A0A1H3BSV1_9FIRM</name>
<proteinExistence type="predicted"/>
<gene>
    <name evidence="4" type="ORF">SAMN05660923_02308</name>
</gene>
<dbReference type="PANTHER" id="PTHR40065:SF3">
    <property type="entry name" value="RNA-BINDING PROTEIN YHBY"/>
    <property type="match status" value="1"/>
</dbReference>
<dbReference type="InterPro" id="IPR017924">
    <property type="entry name" value="RNA-binding_YhbY"/>
</dbReference>
<keyword evidence="5" id="KW-1185">Reference proteome</keyword>
<dbReference type="GO" id="GO:0003723">
    <property type="term" value="F:RNA binding"/>
    <property type="evidence" value="ECO:0007669"/>
    <property type="project" value="UniProtKB-UniRule"/>
</dbReference>
<dbReference type="InterPro" id="IPR001890">
    <property type="entry name" value="RNA-binding_CRM"/>
</dbReference>
<dbReference type="PROSITE" id="PS51295">
    <property type="entry name" value="CRM"/>
    <property type="match status" value="1"/>
</dbReference>
<dbReference type="PANTHER" id="PTHR40065">
    <property type="entry name" value="RNA-BINDING PROTEIN YHBY"/>
    <property type="match status" value="1"/>
</dbReference>
<evidence type="ECO:0000259" key="3">
    <source>
        <dbReference type="PROSITE" id="PS51295"/>
    </source>
</evidence>
<feature type="domain" description="CRM" evidence="3">
    <location>
        <begin position="1"/>
        <end position="96"/>
    </location>
</feature>
<dbReference type="Pfam" id="PF01985">
    <property type="entry name" value="CRS1_YhbY"/>
    <property type="match status" value="1"/>
</dbReference>
<dbReference type="Proteomes" id="UP000198828">
    <property type="component" value="Unassembled WGS sequence"/>
</dbReference>
<dbReference type="AlphaFoldDB" id="A0A1H3BSV1"/>